<feature type="transmembrane region" description="Helical" evidence="2">
    <location>
        <begin position="45"/>
        <end position="63"/>
    </location>
</feature>
<gene>
    <name evidence="3" type="ordered locus">HCH_03284</name>
</gene>
<feature type="region of interest" description="Disordered" evidence="1">
    <location>
        <begin position="207"/>
        <end position="236"/>
    </location>
</feature>
<feature type="transmembrane region" description="Helical" evidence="2">
    <location>
        <begin position="70"/>
        <end position="87"/>
    </location>
</feature>
<keyword evidence="2" id="KW-0472">Membrane</keyword>
<dbReference type="Proteomes" id="UP000000238">
    <property type="component" value="Chromosome"/>
</dbReference>
<keyword evidence="4" id="KW-1185">Reference proteome</keyword>
<reference evidence="3 4" key="1">
    <citation type="journal article" date="2005" name="Nucleic Acids Res.">
        <title>Genomic blueprint of Hahella chejuensis, a marine microbe producing an algicidal agent.</title>
        <authorList>
            <person name="Jeong H."/>
            <person name="Yim J.H."/>
            <person name="Lee C."/>
            <person name="Choi S.-H."/>
            <person name="Park Y.K."/>
            <person name="Yoon S.H."/>
            <person name="Hur C.-G."/>
            <person name="Kang H.-Y."/>
            <person name="Kim D."/>
            <person name="Lee H.H."/>
            <person name="Park K.H."/>
            <person name="Park S.-H."/>
            <person name="Park H.-S."/>
            <person name="Lee H.K."/>
            <person name="Oh T.K."/>
            <person name="Kim J.F."/>
        </authorList>
    </citation>
    <scope>NUCLEOTIDE SEQUENCE [LARGE SCALE GENOMIC DNA]</scope>
    <source>
        <strain evidence="3 4">KCTC 2396</strain>
    </source>
</reference>
<organism evidence="3 4">
    <name type="scientific">Hahella chejuensis (strain KCTC 2396)</name>
    <dbReference type="NCBI Taxonomy" id="349521"/>
    <lineage>
        <taxon>Bacteria</taxon>
        <taxon>Pseudomonadati</taxon>
        <taxon>Pseudomonadota</taxon>
        <taxon>Gammaproteobacteria</taxon>
        <taxon>Oceanospirillales</taxon>
        <taxon>Hahellaceae</taxon>
        <taxon>Hahella</taxon>
    </lineage>
</organism>
<keyword evidence="2" id="KW-1133">Transmembrane helix</keyword>
<dbReference type="HOGENOM" id="CLU_1174084_0_0_6"/>
<sequence length="236" mass="25891">MDIAVGVRWQGQRLIPFLHQRADADHLQLTATVQAVDKGFEVLDGGFPLIAVLTEIVAVAIQVQAAVRHAFVLLVVLAEALLNVVLFEEIDHLRRHGAVAFAFQLAFLGSGDGQHRIGLFQQIVQRGHALQFIRQLLLQVIGALDLQKHDEFRQAHDLIIDLKFISAEGRNSADVFHGVSSFKVSGESLGHMRFACSVSYGGRAWRGTRKASPSQPDPPTGPVFLKAGERRHISTG</sequence>
<name>Q2SH34_HAHCH</name>
<accession>Q2SH34</accession>
<dbReference type="KEGG" id="hch:HCH_03284"/>
<evidence type="ECO:0000313" key="3">
    <source>
        <dbReference type="EMBL" id="ABC30040.1"/>
    </source>
</evidence>
<dbReference type="AlphaFoldDB" id="Q2SH34"/>
<proteinExistence type="predicted"/>
<dbReference type="EMBL" id="CP000155">
    <property type="protein sequence ID" value="ABC30040.1"/>
    <property type="molecule type" value="Genomic_DNA"/>
</dbReference>
<evidence type="ECO:0000313" key="4">
    <source>
        <dbReference type="Proteomes" id="UP000000238"/>
    </source>
</evidence>
<evidence type="ECO:0000256" key="2">
    <source>
        <dbReference type="SAM" id="Phobius"/>
    </source>
</evidence>
<evidence type="ECO:0000256" key="1">
    <source>
        <dbReference type="SAM" id="MobiDB-lite"/>
    </source>
</evidence>
<feature type="compositionally biased region" description="Basic and acidic residues" evidence="1">
    <location>
        <begin position="227"/>
        <end position="236"/>
    </location>
</feature>
<keyword evidence="2" id="KW-0812">Transmembrane</keyword>
<protein>
    <submittedName>
        <fullName evidence="3">Uncharacterized protein</fullName>
    </submittedName>
</protein>